<gene>
    <name evidence="1" type="ORF">HPBE_LOCUS15686</name>
</gene>
<dbReference type="WBParaSite" id="HPBE_0001568701-mRNA-1">
    <property type="protein sequence ID" value="HPBE_0001568701-mRNA-1"/>
    <property type="gene ID" value="HPBE_0001568701"/>
</dbReference>
<name>A0A183G2W2_HELPZ</name>
<keyword evidence="2" id="KW-1185">Reference proteome</keyword>
<dbReference type="Proteomes" id="UP000050761">
    <property type="component" value="Unassembled WGS sequence"/>
</dbReference>
<organism evidence="2 3">
    <name type="scientific">Heligmosomoides polygyrus</name>
    <name type="common">Parasitic roundworm</name>
    <dbReference type="NCBI Taxonomy" id="6339"/>
    <lineage>
        <taxon>Eukaryota</taxon>
        <taxon>Metazoa</taxon>
        <taxon>Ecdysozoa</taxon>
        <taxon>Nematoda</taxon>
        <taxon>Chromadorea</taxon>
        <taxon>Rhabditida</taxon>
        <taxon>Rhabditina</taxon>
        <taxon>Rhabditomorpha</taxon>
        <taxon>Strongyloidea</taxon>
        <taxon>Heligmosomidae</taxon>
        <taxon>Heligmosomoides</taxon>
    </lineage>
</organism>
<dbReference type="EMBL" id="UZAH01028988">
    <property type="protein sequence ID" value="VDP03576.1"/>
    <property type="molecule type" value="Genomic_DNA"/>
</dbReference>
<reference evidence="1 2" key="1">
    <citation type="submission" date="2018-11" db="EMBL/GenBank/DDBJ databases">
        <authorList>
            <consortium name="Pathogen Informatics"/>
        </authorList>
    </citation>
    <scope>NUCLEOTIDE SEQUENCE [LARGE SCALE GENOMIC DNA]</scope>
</reference>
<reference evidence="3" key="2">
    <citation type="submission" date="2019-09" db="UniProtKB">
        <authorList>
            <consortium name="WormBaseParasite"/>
        </authorList>
    </citation>
    <scope>IDENTIFICATION</scope>
</reference>
<protein>
    <submittedName>
        <fullName evidence="3">Retrotransposon protein</fullName>
    </submittedName>
</protein>
<accession>A0A183G2W2</accession>
<evidence type="ECO:0000313" key="1">
    <source>
        <dbReference type="EMBL" id="VDP03576.1"/>
    </source>
</evidence>
<proteinExistence type="predicted"/>
<dbReference type="AlphaFoldDB" id="A0A183G2W2"/>
<evidence type="ECO:0000313" key="2">
    <source>
        <dbReference type="Proteomes" id="UP000050761"/>
    </source>
</evidence>
<sequence>MPDDWRDSIIVPIFKQKGDASECSNYRGIKLISHTMKVYEGLFDSRLREMVPIYRRNENLFLWTWEAPTTGYPELYSGKPFEGEADDITLVANNQEELEEKGDEMRLSVMEMKMLRWTAGVTRMNSIRNDAIRRKFGVAPIARCAKLACDGTATFCVGKNTASAR</sequence>
<dbReference type="OrthoDB" id="6146970at2759"/>
<accession>A0A3P8E8S1</accession>
<evidence type="ECO:0000313" key="3">
    <source>
        <dbReference type="WBParaSite" id="HPBE_0001568701-mRNA-1"/>
    </source>
</evidence>